<evidence type="ECO:0000313" key="2">
    <source>
        <dbReference type="Proteomes" id="UP001058098"/>
    </source>
</evidence>
<dbReference type="Proteomes" id="UP001058098">
    <property type="component" value="Chromosome"/>
</dbReference>
<evidence type="ECO:0000313" key="1">
    <source>
        <dbReference type="EMBL" id="UVC15295.1"/>
    </source>
</evidence>
<dbReference type="RefSeq" id="WP_258120024.1">
    <property type="nucleotide sequence ID" value="NZ_CP062229.1"/>
</dbReference>
<name>A0ABY5QVS3_9HYPH</name>
<gene>
    <name evidence="1" type="ORF">IHQ72_32995</name>
</gene>
<dbReference type="EMBL" id="CP062229">
    <property type="protein sequence ID" value="UVC15295.1"/>
    <property type="molecule type" value="Genomic_DNA"/>
</dbReference>
<accession>A0ABY5QVS3</accession>
<reference evidence="1" key="1">
    <citation type="submission" date="2020-09" db="EMBL/GenBank/DDBJ databases">
        <title>Rhizobia associated with sainfoin plants.</title>
        <authorList>
            <person name="Asharfi S."/>
            <person name="Kuzmanovic N."/>
            <person name="Bunk B."/>
            <person name="Sproeer C."/>
            <person name="Becker M."/>
            <person name="Thuenen T."/>
        </authorList>
    </citation>
    <scope>NUCLEOTIDE SEQUENCE</scope>
    <source>
        <strain evidence="1">OM4</strain>
    </source>
</reference>
<protein>
    <submittedName>
        <fullName evidence="1">Uncharacterized protein</fullName>
    </submittedName>
</protein>
<sequence length="46" mass="5348">MNDISVLDAWSGKEQELHQSVIADTRFAVYRLQLSTYDKSMPIFSR</sequence>
<proteinExistence type="predicted"/>
<organism evidence="1 2">
    <name type="scientific">Mesorhizobium onobrychidis</name>
    <dbReference type="NCBI Taxonomy" id="2775404"/>
    <lineage>
        <taxon>Bacteria</taxon>
        <taxon>Pseudomonadati</taxon>
        <taxon>Pseudomonadota</taxon>
        <taxon>Alphaproteobacteria</taxon>
        <taxon>Hyphomicrobiales</taxon>
        <taxon>Phyllobacteriaceae</taxon>
        <taxon>Mesorhizobium</taxon>
    </lineage>
</organism>
<keyword evidence="2" id="KW-1185">Reference proteome</keyword>